<dbReference type="VEuPathDB" id="FungiDB:PV07_00794"/>
<dbReference type="RefSeq" id="XP_016254204.1">
    <property type="nucleotide sequence ID" value="XM_016387276.1"/>
</dbReference>
<protein>
    <submittedName>
        <fullName evidence="2">Uncharacterized protein</fullName>
    </submittedName>
</protein>
<dbReference type="EMBL" id="KN847040">
    <property type="protein sequence ID" value="KIW33988.1"/>
    <property type="molecule type" value="Genomic_DNA"/>
</dbReference>
<feature type="compositionally biased region" description="Low complexity" evidence="1">
    <location>
        <begin position="56"/>
        <end position="89"/>
    </location>
</feature>
<dbReference type="AlphaFoldDB" id="A0A0D2CS41"/>
<keyword evidence="3" id="KW-1185">Reference proteome</keyword>
<dbReference type="GeneID" id="27339988"/>
<organism evidence="2 3">
    <name type="scientific">Cladophialophora immunda</name>
    <dbReference type="NCBI Taxonomy" id="569365"/>
    <lineage>
        <taxon>Eukaryota</taxon>
        <taxon>Fungi</taxon>
        <taxon>Dikarya</taxon>
        <taxon>Ascomycota</taxon>
        <taxon>Pezizomycotina</taxon>
        <taxon>Eurotiomycetes</taxon>
        <taxon>Chaetothyriomycetidae</taxon>
        <taxon>Chaetothyriales</taxon>
        <taxon>Herpotrichiellaceae</taxon>
        <taxon>Cladophialophora</taxon>
    </lineage>
</organism>
<name>A0A0D2CS41_9EURO</name>
<evidence type="ECO:0000313" key="2">
    <source>
        <dbReference type="EMBL" id="KIW33988.1"/>
    </source>
</evidence>
<dbReference type="HOGENOM" id="CLU_1686372_0_0_1"/>
<proteinExistence type="predicted"/>
<accession>A0A0D2CS41</accession>
<feature type="compositionally biased region" description="Polar residues" evidence="1">
    <location>
        <begin position="135"/>
        <end position="156"/>
    </location>
</feature>
<dbReference type="Proteomes" id="UP000054466">
    <property type="component" value="Unassembled WGS sequence"/>
</dbReference>
<reference evidence="2 3" key="1">
    <citation type="submission" date="2015-01" db="EMBL/GenBank/DDBJ databases">
        <title>The Genome Sequence of Cladophialophora immunda CBS83496.</title>
        <authorList>
            <consortium name="The Broad Institute Genomics Platform"/>
            <person name="Cuomo C."/>
            <person name="de Hoog S."/>
            <person name="Gorbushina A."/>
            <person name="Stielow B."/>
            <person name="Teixiera M."/>
            <person name="Abouelleil A."/>
            <person name="Chapman S.B."/>
            <person name="Priest M."/>
            <person name="Young S.K."/>
            <person name="Wortman J."/>
            <person name="Nusbaum C."/>
            <person name="Birren B."/>
        </authorList>
    </citation>
    <scope>NUCLEOTIDE SEQUENCE [LARGE SCALE GENOMIC DNA]</scope>
    <source>
        <strain evidence="2 3">CBS 83496</strain>
    </source>
</reference>
<evidence type="ECO:0000313" key="3">
    <source>
        <dbReference type="Proteomes" id="UP000054466"/>
    </source>
</evidence>
<feature type="region of interest" description="Disordered" evidence="1">
    <location>
        <begin position="114"/>
        <end position="156"/>
    </location>
</feature>
<evidence type="ECO:0000256" key="1">
    <source>
        <dbReference type="SAM" id="MobiDB-lite"/>
    </source>
</evidence>
<sequence length="156" mass="16606">MRRRNVTRHAQHLLDPLCESNHHTCETTSNVLQPLQSLLAILPQTLPKGHNMTNRPAPHSSATPSSAAQTCRQTPSPNSTPGSPTRCSRPPCPKPSICPRPRCRAAACPAASFTSRNLTRAASSSTRISARRASLGTSPPTRTRVSASGGSPSRGR</sequence>
<feature type="region of interest" description="Disordered" evidence="1">
    <location>
        <begin position="46"/>
        <end position="100"/>
    </location>
</feature>
<feature type="compositionally biased region" description="Low complexity" evidence="1">
    <location>
        <begin position="119"/>
        <end position="134"/>
    </location>
</feature>
<gene>
    <name evidence="2" type="ORF">PV07_00794</name>
</gene>